<dbReference type="InterPro" id="IPR003959">
    <property type="entry name" value="ATPase_AAA_core"/>
</dbReference>
<dbReference type="InterPro" id="IPR027417">
    <property type="entry name" value="P-loop_NTPase"/>
</dbReference>
<dbReference type="EMBL" id="VAWE01000001">
    <property type="protein sequence ID" value="TLQ45822.1"/>
    <property type="molecule type" value="Genomic_DNA"/>
</dbReference>
<dbReference type="Pfam" id="PF13304">
    <property type="entry name" value="AAA_21"/>
    <property type="match status" value="1"/>
</dbReference>
<feature type="domain" description="ATPase AAA-type core" evidence="1">
    <location>
        <begin position="49"/>
        <end position="340"/>
    </location>
</feature>
<evidence type="ECO:0000313" key="3">
    <source>
        <dbReference type="Proteomes" id="UP000305921"/>
    </source>
</evidence>
<dbReference type="SUPFAM" id="SSF52540">
    <property type="entry name" value="P-loop containing nucleoside triphosphate hydrolases"/>
    <property type="match status" value="1"/>
</dbReference>
<sequence length="445" mass="49302">MLLRFRTANVRSLRDEQELTFVVPEDDAGTSARPVRLAGDQSLAVLPLIGIFGANASGKSNVLAAMTDMRAAVMNSYARWAAFDGTARIPFALDGKDGQESASFFEVDLVLDGVRWTYGFELGTERVEAEWLHSYPRGHRQVWLDRDAARAKVYDWPGNRVKDRAGLERRTRPNALLLSTAGTDNHPQLTPLFHWFRRNLWLINPEDEREQREAFTTRELTGSRARRINELLRVADLGITGAEIDQEGRGPATVKLTHRSAAGDVAFDWTQESFGTRSWFALLGPLLLALDEGAVLLVDELDASLHPRFAAEVVRLFHDPQANPRGAQLVFTSHDPSVLSTPSGGRLLEPGQVWLTEKDKEGATDLYPLTAASPGEDEDLMKSYLAGAFGAVPSLLEGQIARRLLAANEREREYRERARAIGEAANAQSRACGRSVERKGLTRSC</sequence>
<gene>
    <name evidence="2" type="ORF">FEF34_25005</name>
</gene>
<dbReference type="OrthoDB" id="9809324at2"/>
<accession>A0A5R9EAM3</accession>
<dbReference type="PANTHER" id="PTHR40396:SF1">
    <property type="entry name" value="ATPASE AAA-TYPE CORE DOMAIN-CONTAINING PROTEIN"/>
    <property type="match status" value="1"/>
</dbReference>
<comment type="caution">
    <text evidence="2">The sequence shown here is derived from an EMBL/GenBank/DDBJ whole genome shotgun (WGS) entry which is preliminary data.</text>
</comment>
<dbReference type="CDD" id="cd00267">
    <property type="entry name" value="ABC_ATPase"/>
    <property type="match status" value="1"/>
</dbReference>
<dbReference type="Gene3D" id="3.40.50.300">
    <property type="entry name" value="P-loop containing nucleotide triphosphate hydrolases"/>
    <property type="match status" value="1"/>
</dbReference>
<evidence type="ECO:0000259" key="1">
    <source>
        <dbReference type="Pfam" id="PF13304"/>
    </source>
</evidence>
<evidence type="ECO:0000313" key="2">
    <source>
        <dbReference type="EMBL" id="TLQ45822.1"/>
    </source>
</evidence>
<dbReference type="PANTHER" id="PTHR40396">
    <property type="entry name" value="ATPASE-LIKE PROTEIN"/>
    <property type="match status" value="1"/>
</dbReference>
<reference evidence="2 3" key="1">
    <citation type="submission" date="2019-05" db="EMBL/GenBank/DDBJ databases">
        <title>Streptomyces marianii sp. nov., a novel marine actinomycete from southern coast of India.</title>
        <authorList>
            <person name="Iniyan A.M."/>
            <person name="Wink J."/>
            <person name="Ramprasad E."/>
            <person name="Ramana C.V."/>
            <person name="Bunk B."/>
            <person name="Sproer C."/>
            <person name="Joseph F.-J.R.S."/>
            <person name="Vincent S.G.P."/>
        </authorList>
    </citation>
    <scope>NUCLEOTIDE SEQUENCE [LARGE SCALE GENOMIC DNA]</scope>
    <source>
        <strain evidence="2 3">ICN19</strain>
    </source>
</reference>
<keyword evidence="2" id="KW-0547">Nucleotide-binding</keyword>
<dbReference type="GO" id="GO:0005524">
    <property type="term" value="F:ATP binding"/>
    <property type="evidence" value="ECO:0007669"/>
    <property type="project" value="UniProtKB-KW"/>
</dbReference>
<proteinExistence type="predicted"/>
<name>A0A5R9EAM3_9ACTN</name>
<dbReference type="GO" id="GO:0016887">
    <property type="term" value="F:ATP hydrolysis activity"/>
    <property type="evidence" value="ECO:0007669"/>
    <property type="project" value="InterPro"/>
</dbReference>
<dbReference type="AlphaFoldDB" id="A0A5R9EAM3"/>
<protein>
    <submittedName>
        <fullName evidence="2">ATP-binding protein</fullName>
    </submittedName>
</protein>
<dbReference type="RefSeq" id="WP_138055150.1">
    <property type="nucleotide sequence ID" value="NZ_VAWE01000001.1"/>
</dbReference>
<keyword evidence="3" id="KW-1185">Reference proteome</keyword>
<dbReference type="Proteomes" id="UP000305921">
    <property type="component" value="Unassembled WGS sequence"/>
</dbReference>
<keyword evidence="2" id="KW-0067">ATP-binding</keyword>
<organism evidence="2 3">
    <name type="scientific">Streptomyces marianii</name>
    <dbReference type="NCBI Taxonomy" id="1817406"/>
    <lineage>
        <taxon>Bacteria</taxon>
        <taxon>Bacillati</taxon>
        <taxon>Actinomycetota</taxon>
        <taxon>Actinomycetes</taxon>
        <taxon>Kitasatosporales</taxon>
        <taxon>Streptomycetaceae</taxon>
        <taxon>Streptomyces</taxon>
    </lineage>
</organism>